<organism evidence="1 2">
    <name type="scientific">Vineibacter terrae</name>
    <dbReference type="NCBI Taxonomy" id="2586908"/>
    <lineage>
        <taxon>Bacteria</taxon>
        <taxon>Pseudomonadati</taxon>
        <taxon>Pseudomonadota</taxon>
        <taxon>Alphaproteobacteria</taxon>
        <taxon>Hyphomicrobiales</taxon>
        <taxon>Vineibacter</taxon>
    </lineage>
</organism>
<evidence type="ECO:0000313" key="2">
    <source>
        <dbReference type="Proteomes" id="UP000321638"/>
    </source>
</evidence>
<protein>
    <submittedName>
        <fullName evidence="1">Uncharacterized protein</fullName>
    </submittedName>
</protein>
<dbReference type="EMBL" id="VDUZ01000056">
    <property type="protein sequence ID" value="TXL70595.1"/>
    <property type="molecule type" value="Genomic_DNA"/>
</dbReference>
<comment type="caution">
    <text evidence="1">The sequence shown here is derived from an EMBL/GenBank/DDBJ whole genome shotgun (WGS) entry which is preliminary data.</text>
</comment>
<dbReference type="Proteomes" id="UP000321638">
    <property type="component" value="Unassembled WGS sequence"/>
</dbReference>
<dbReference type="RefSeq" id="WP_147851389.1">
    <property type="nucleotide sequence ID" value="NZ_VDUZ01000056.1"/>
</dbReference>
<proteinExistence type="predicted"/>
<dbReference type="OrthoDB" id="7375376at2"/>
<reference evidence="1 2" key="1">
    <citation type="submission" date="2019-06" db="EMBL/GenBank/DDBJ databases">
        <title>New taxonomy in bacterial strain CC-CFT640, isolated from vineyard.</title>
        <authorList>
            <person name="Lin S.-Y."/>
            <person name="Tsai C.-F."/>
            <person name="Young C.-C."/>
        </authorList>
    </citation>
    <scope>NUCLEOTIDE SEQUENCE [LARGE SCALE GENOMIC DNA]</scope>
    <source>
        <strain evidence="1 2">CC-CFT640</strain>
    </source>
</reference>
<gene>
    <name evidence="1" type="ORF">FHP25_33620</name>
</gene>
<name>A0A5C8PAY8_9HYPH</name>
<evidence type="ECO:0000313" key="1">
    <source>
        <dbReference type="EMBL" id="TXL70595.1"/>
    </source>
</evidence>
<dbReference type="AlphaFoldDB" id="A0A5C8PAY8"/>
<accession>A0A5C8PAY8</accession>
<keyword evidence="2" id="KW-1185">Reference proteome</keyword>
<sequence length="106" mass="11769">MPFAAGLEERGARAVAAARASGDAQALVQAYRRARWHQRNHHQAYKAAFDMVRARRPDLSESDIADMVMFVIAWASHEHADWFWRCIPTTDMASAMVDGGADGRPG</sequence>